<organism evidence="1 2">
    <name type="scientific">Vibrio aerogenes CECT 7868</name>
    <dbReference type="NCBI Taxonomy" id="1216006"/>
    <lineage>
        <taxon>Bacteria</taxon>
        <taxon>Pseudomonadati</taxon>
        <taxon>Pseudomonadota</taxon>
        <taxon>Gammaproteobacteria</taxon>
        <taxon>Vibrionales</taxon>
        <taxon>Vibrionaceae</taxon>
        <taxon>Vibrio</taxon>
    </lineage>
</organism>
<evidence type="ECO:0000313" key="2">
    <source>
        <dbReference type="Proteomes" id="UP000184608"/>
    </source>
</evidence>
<dbReference type="AlphaFoldDB" id="A0A1M6DP31"/>
<accession>A0A1M6DP31</accession>
<keyword evidence="2" id="KW-1185">Reference proteome</keyword>
<dbReference type="Proteomes" id="UP000184608">
    <property type="component" value="Unassembled WGS sequence"/>
</dbReference>
<gene>
    <name evidence="1" type="ORF">VA7868_04278</name>
</gene>
<protein>
    <submittedName>
        <fullName evidence="1">Uncharacterized protein</fullName>
    </submittedName>
</protein>
<dbReference type="EMBL" id="FQXZ01000046">
    <property type="protein sequence ID" value="SHI74768.1"/>
    <property type="molecule type" value="Genomic_DNA"/>
</dbReference>
<evidence type="ECO:0000313" key="1">
    <source>
        <dbReference type="EMBL" id="SHI74768.1"/>
    </source>
</evidence>
<proteinExistence type="predicted"/>
<dbReference type="STRING" id="1216006.VA7868_04278"/>
<name>A0A1M6DP31_9VIBR</name>
<reference evidence="1 2" key="1">
    <citation type="submission" date="2016-11" db="EMBL/GenBank/DDBJ databases">
        <authorList>
            <person name="Jaros S."/>
            <person name="Januszkiewicz K."/>
            <person name="Wedrychowicz H."/>
        </authorList>
    </citation>
    <scope>NUCLEOTIDE SEQUENCE [LARGE SCALE GENOMIC DNA]</scope>
    <source>
        <strain evidence="1 2">CECT 7868</strain>
    </source>
</reference>
<sequence length="55" mass="6505">MLQEFMMNLKYTHAHMTTSSLMSSWWRITLFLRRAAFRSDPIEKPAICGLFCFMG</sequence>